<feature type="non-terminal residue" evidence="2">
    <location>
        <position position="1"/>
    </location>
</feature>
<feature type="compositionally biased region" description="Polar residues" evidence="1">
    <location>
        <begin position="58"/>
        <end position="70"/>
    </location>
</feature>
<evidence type="ECO:0000313" key="2">
    <source>
        <dbReference type="EMBL" id="JAT14991.1"/>
    </source>
</evidence>
<dbReference type="AlphaFoldDB" id="A0A1B6KUB4"/>
<feature type="region of interest" description="Disordered" evidence="1">
    <location>
        <begin position="1"/>
        <end position="75"/>
    </location>
</feature>
<evidence type="ECO:0000256" key="1">
    <source>
        <dbReference type="SAM" id="MobiDB-lite"/>
    </source>
</evidence>
<gene>
    <name evidence="2" type="ORF">g.51445</name>
</gene>
<dbReference type="EMBL" id="GEBQ01024986">
    <property type="protein sequence ID" value="JAT14991.1"/>
    <property type="molecule type" value="Transcribed_RNA"/>
</dbReference>
<organism evidence="2">
    <name type="scientific">Graphocephala atropunctata</name>
    <dbReference type="NCBI Taxonomy" id="36148"/>
    <lineage>
        <taxon>Eukaryota</taxon>
        <taxon>Metazoa</taxon>
        <taxon>Ecdysozoa</taxon>
        <taxon>Arthropoda</taxon>
        <taxon>Hexapoda</taxon>
        <taxon>Insecta</taxon>
        <taxon>Pterygota</taxon>
        <taxon>Neoptera</taxon>
        <taxon>Paraneoptera</taxon>
        <taxon>Hemiptera</taxon>
        <taxon>Auchenorrhyncha</taxon>
        <taxon>Membracoidea</taxon>
        <taxon>Cicadellidae</taxon>
        <taxon>Cicadellinae</taxon>
        <taxon>Cicadellini</taxon>
        <taxon>Graphocephala</taxon>
    </lineage>
</organism>
<protein>
    <submittedName>
        <fullName evidence="2">Uncharacterized protein</fullName>
    </submittedName>
</protein>
<feature type="compositionally biased region" description="Basic residues" evidence="1">
    <location>
        <begin position="1"/>
        <end position="11"/>
    </location>
</feature>
<reference evidence="2" key="1">
    <citation type="submission" date="2015-11" db="EMBL/GenBank/DDBJ databases">
        <title>De novo transcriptome assembly of four potential Pierce s Disease insect vectors from Arizona vineyards.</title>
        <authorList>
            <person name="Tassone E.E."/>
        </authorList>
    </citation>
    <scope>NUCLEOTIDE SEQUENCE</scope>
</reference>
<accession>A0A1B6KUB4</accession>
<sequence length="181" mass="20894">KNRKSATKKQKNVPTSEKYRRTPKDLEEKRPKKVAPTLANADLHSPKTENLQHKKQTKNLVKNSAASKTPENLHEERKKINLLSLLKDRKNLKQVNLQKDKNTKNVSPLVKDRKASPNKENLQGKRIRESLRSKLKKLNKQQTDPKGNRLKNCCKVSCAFLGEVVAHLFLHCYEDCCHHMC</sequence>
<feature type="compositionally biased region" description="Basic and acidic residues" evidence="1">
    <location>
        <begin position="17"/>
        <end position="30"/>
    </location>
</feature>
<feature type="compositionally biased region" description="Basic and acidic residues" evidence="1">
    <location>
        <begin position="110"/>
        <end position="122"/>
    </location>
</feature>
<name>A0A1B6KUB4_9HEMI</name>
<feature type="region of interest" description="Disordered" evidence="1">
    <location>
        <begin position="96"/>
        <end position="122"/>
    </location>
</feature>
<proteinExistence type="predicted"/>